<dbReference type="Proteomes" id="UP000439903">
    <property type="component" value="Unassembled WGS sequence"/>
</dbReference>
<feature type="domain" description="Zn(2)-C6 fungal-type" evidence="2">
    <location>
        <begin position="24"/>
        <end position="53"/>
    </location>
</feature>
<evidence type="ECO:0000313" key="3">
    <source>
        <dbReference type="EMBL" id="KAF0384566.1"/>
    </source>
</evidence>
<evidence type="ECO:0000259" key="2">
    <source>
        <dbReference type="PROSITE" id="PS50048"/>
    </source>
</evidence>
<name>A0A8H3WYW9_GIGMA</name>
<dbReference type="PROSITE" id="PS50048">
    <property type="entry name" value="ZN2_CY6_FUNGAL_2"/>
    <property type="match status" value="1"/>
</dbReference>
<dbReference type="SUPFAM" id="SSF57701">
    <property type="entry name" value="Zn2/Cys6 DNA-binding domain"/>
    <property type="match status" value="1"/>
</dbReference>
<protein>
    <recommendedName>
        <fullName evidence="2">Zn(2)-C6 fungal-type domain-containing protein</fullName>
    </recommendedName>
</protein>
<dbReference type="GO" id="GO:0008270">
    <property type="term" value="F:zinc ion binding"/>
    <property type="evidence" value="ECO:0007669"/>
    <property type="project" value="InterPro"/>
</dbReference>
<dbReference type="GO" id="GO:0000981">
    <property type="term" value="F:DNA-binding transcription factor activity, RNA polymerase II-specific"/>
    <property type="evidence" value="ECO:0007669"/>
    <property type="project" value="InterPro"/>
</dbReference>
<dbReference type="AlphaFoldDB" id="A0A8H3WYW9"/>
<keyword evidence="4" id="KW-1185">Reference proteome</keyword>
<dbReference type="PROSITE" id="PS00463">
    <property type="entry name" value="ZN2_CY6_FUNGAL_1"/>
    <property type="match status" value="1"/>
</dbReference>
<evidence type="ECO:0000256" key="1">
    <source>
        <dbReference type="ARBA" id="ARBA00023242"/>
    </source>
</evidence>
<dbReference type="PANTHER" id="PTHR31668">
    <property type="entry name" value="GLUCOSE TRANSPORT TRANSCRIPTION REGULATOR RGT1-RELATED-RELATED"/>
    <property type="match status" value="1"/>
</dbReference>
<sequence length="141" mass="16123">MFEKRRQIYSGRDKPIIRQKVTNACCGCRKRRSKCSGPPVCLRCKQNNLVCEFISSGKRGPPKGVPKKNISKNDRTNIVQTTQNLEMTDITPNSIIPPHQSLQYSPSISYEAGYTYLYTRNNHELIKLDISTIRLYNPNST</sequence>
<organism evidence="3 4">
    <name type="scientific">Gigaspora margarita</name>
    <dbReference type="NCBI Taxonomy" id="4874"/>
    <lineage>
        <taxon>Eukaryota</taxon>
        <taxon>Fungi</taxon>
        <taxon>Fungi incertae sedis</taxon>
        <taxon>Mucoromycota</taxon>
        <taxon>Glomeromycotina</taxon>
        <taxon>Glomeromycetes</taxon>
        <taxon>Diversisporales</taxon>
        <taxon>Gigasporaceae</taxon>
        <taxon>Gigaspora</taxon>
    </lineage>
</organism>
<dbReference type="OrthoDB" id="2436710at2759"/>
<proteinExistence type="predicted"/>
<reference evidence="3 4" key="1">
    <citation type="journal article" date="2019" name="Environ. Microbiol.">
        <title>At the nexus of three kingdoms: the genome of the mycorrhizal fungus Gigaspora margarita provides insights into plant, endobacterial and fungal interactions.</title>
        <authorList>
            <person name="Venice F."/>
            <person name="Ghignone S."/>
            <person name="Salvioli di Fossalunga A."/>
            <person name="Amselem J."/>
            <person name="Novero M."/>
            <person name="Xianan X."/>
            <person name="Sedzielewska Toro K."/>
            <person name="Morin E."/>
            <person name="Lipzen A."/>
            <person name="Grigoriev I.V."/>
            <person name="Henrissat B."/>
            <person name="Martin F.M."/>
            <person name="Bonfante P."/>
        </authorList>
    </citation>
    <scope>NUCLEOTIDE SEQUENCE [LARGE SCALE GENOMIC DNA]</scope>
    <source>
        <strain evidence="3 4">BEG34</strain>
    </source>
</reference>
<dbReference type="EMBL" id="WTPW01002374">
    <property type="protein sequence ID" value="KAF0384566.1"/>
    <property type="molecule type" value="Genomic_DNA"/>
</dbReference>
<dbReference type="SMART" id="SM00066">
    <property type="entry name" value="GAL4"/>
    <property type="match status" value="1"/>
</dbReference>
<dbReference type="CDD" id="cd00067">
    <property type="entry name" value="GAL4"/>
    <property type="match status" value="1"/>
</dbReference>
<evidence type="ECO:0000313" key="4">
    <source>
        <dbReference type="Proteomes" id="UP000439903"/>
    </source>
</evidence>
<accession>A0A8H3WYW9</accession>
<comment type="caution">
    <text evidence="3">The sequence shown here is derived from an EMBL/GenBank/DDBJ whole genome shotgun (WGS) entry which is preliminary data.</text>
</comment>
<dbReference type="Gene3D" id="4.10.240.10">
    <property type="entry name" value="Zn(2)-C6 fungal-type DNA-binding domain"/>
    <property type="match status" value="1"/>
</dbReference>
<gene>
    <name evidence="3" type="ORF">F8M41_011593</name>
</gene>
<dbReference type="InterPro" id="IPR036864">
    <property type="entry name" value="Zn2-C6_fun-type_DNA-bd_sf"/>
</dbReference>
<keyword evidence="1" id="KW-0539">Nucleus</keyword>
<dbReference type="InterPro" id="IPR001138">
    <property type="entry name" value="Zn2Cys6_DnaBD"/>
</dbReference>
<dbReference type="InterPro" id="IPR050797">
    <property type="entry name" value="Carb_Metab_Trans_Reg"/>
</dbReference>